<dbReference type="Proteomes" id="UP001597549">
    <property type="component" value="Unassembled WGS sequence"/>
</dbReference>
<feature type="chain" id="PRO_5047031020" description="Lipoprotein" evidence="1">
    <location>
        <begin position="23"/>
        <end position="140"/>
    </location>
</feature>
<evidence type="ECO:0000256" key="1">
    <source>
        <dbReference type="SAM" id="SignalP"/>
    </source>
</evidence>
<dbReference type="RefSeq" id="WP_379809257.1">
    <property type="nucleotide sequence ID" value="NZ_JBHUOL010000022.1"/>
</dbReference>
<accession>A0ABW5ZB44</accession>
<evidence type="ECO:0000313" key="3">
    <source>
        <dbReference type="Proteomes" id="UP001597549"/>
    </source>
</evidence>
<evidence type="ECO:0008006" key="4">
    <source>
        <dbReference type="Google" id="ProtNLM"/>
    </source>
</evidence>
<dbReference type="EMBL" id="JBHUOL010000022">
    <property type="protein sequence ID" value="MFD2910104.1"/>
    <property type="molecule type" value="Genomic_DNA"/>
</dbReference>
<dbReference type="PROSITE" id="PS51257">
    <property type="entry name" value="PROKAR_LIPOPROTEIN"/>
    <property type="match status" value="1"/>
</dbReference>
<comment type="caution">
    <text evidence="2">The sequence shown here is derived from an EMBL/GenBank/DDBJ whole genome shotgun (WGS) entry which is preliminary data.</text>
</comment>
<organism evidence="2 3">
    <name type="scientific">Flavobacterium ardleyense</name>
    <dbReference type="NCBI Taxonomy" id="2038737"/>
    <lineage>
        <taxon>Bacteria</taxon>
        <taxon>Pseudomonadati</taxon>
        <taxon>Bacteroidota</taxon>
        <taxon>Flavobacteriia</taxon>
        <taxon>Flavobacteriales</taxon>
        <taxon>Flavobacteriaceae</taxon>
        <taxon>Flavobacterium</taxon>
    </lineage>
</organism>
<protein>
    <recommendedName>
        <fullName evidence="4">Lipoprotein</fullName>
    </recommendedName>
</protein>
<feature type="signal peptide" evidence="1">
    <location>
        <begin position="1"/>
        <end position="22"/>
    </location>
</feature>
<name>A0ABW5ZB44_9FLAO</name>
<proteinExistence type="predicted"/>
<keyword evidence="1" id="KW-0732">Signal</keyword>
<evidence type="ECO:0000313" key="2">
    <source>
        <dbReference type="EMBL" id="MFD2910104.1"/>
    </source>
</evidence>
<reference evidence="3" key="1">
    <citation type="journal article" date="2019" name="Int. J. Syst. Evol. Microbiol.">
        <title>The Global Catalogue of Microorganisms (GCM) 10K type strain sequencing project: providing services to taxonomists for standard genome sequencing and annotation.</title>
        <authorList>
            <consortium name="The Broad Institute Genomics Platform"/>
            <consortium name="The Broad Institute Genome Sequencing Center for Infectious Disease"/>
            <person name="Wu L."/>
            <person name="Ma J."/>
        </authorList>
    </citation>
    <scope>NUCLEOTIDE SEQUENCE [LARGE SCALE GENOMIC DNA]</scope>
    <source>
        <strain evidence="3">KCTC 52644</strain>
    </source>
</reference>
<keyword evidence="3" id="KW-1185">Reference proteome</keyword>
<gene>
    <name evidence="2" type="ORF">ACFSX9_15345</name>
</gene>
<sequence length="140" mass="16323">MIIKIAKFYLLFVLLSSCSSKYIQKVSPDTKTKFGFEISAPSVSIFFVENGTREVDDRTLYNHKNTANRLYNKYGPATDRFFIAETNARDFKFNLKGVTYYIEVDSLPQRTAMILFNGRSRPIIEFNSSKYQQKIKKFIK</sequence>